<dbReference type="PANTHER" id="PTHR43048">
    <property type="entry name" value="METHYLMALONYL-COA EPIMERASE"/>
    <property type="match status" value="1"/>
</dbReference>
<dbReference type="Proteomes" id="UP001316184">
    <property type="component" value="Chromosome"/>
</dbReference>
<dbReference type="SUPFAM" id="SSF54593">
    <property type="entry name" value="Glyoxalase/Bleomycin resistance protein/Dihydroxybiphenyl dioxygenase"/>
    <property type="match status" value="2"/>
</dbReference>
<feature type="domain" description="VOC" evidence="2">
    <location>
        <begin position="7"/>
        <end position="154"/>
    </location>
</feature>
<reference evidence="3 4" key="1">
    <citation type="submission" date="2022-08" db="EMBL/GenBank/DDBJ databases">
        <title>novel species in genus Aeromicrobium.</title>
        <authorList>
            <person name="Ye L."/>
        </authorList>
    </citation>
    <scope>NUCLEOTIDE SEQUENCE [LARGE SCALE GENOMIC DNA]</scope>
    <source>
        <strain evidence="4">zg-Y1379</strain>
    </source>
</reference>
<evidence type="ECO:0000259" key="2">
    <source>
        <dbReference type="PROSITE" id="PS51819"/>
    </source>
</evidence>
<dbReference type="InterPro" id="IPR051785">
    <property type="entry name" value="MMCE/EMCE_epimerase"/>
</dbReference>
<dbReference type="PANTHER" id="PTHR43048:SF3">
    <property type="entry name" value="METHYLMALONYL-COA EPIMERASE, MITOCHONDRIAL"/>
    <property type="match status" value="1"/>
</dbReference>
<gene>
    <name evidence="3" type="ORF">NQV15_07810</name>
</gene>
<evidence type="ECO:0000256" key="1">
    <source>
        <dbReference type="ARBA" id="ARBA00022723"/>
    </source>
</evidence>
<accession>A0ABY5MDA8</accession>
<dbReference type="InterPro" id="IPR004360">
    <property type="entry name" value="Glyas_Fos-R_dOase_dom"/>
</dbReference>
<organism evidence="3 4">
    <name type="scientific">Aeromicrobium wangtongii</name>
    <dbReference type="NCBI Taxonomy" id="2969247"/>
    <lineage>
        <taxon>Bacteria</taxon>
        <taxon>Bacillati</taxon>
        <taxon>Actinomycetota</taxon>
        <taxon>Actinomycetes</taxon>
        <taxon>Propionibacteriales</taxon>
        <taxon>Nocardioidaceae</taxon>
        <taxon>Aeromicrobium</taxon>
    </lineage>
</organism>
<sequence>MASGVIALNHVGVSVADLDRARSFWVDILGATDHVAFAWPVGTGPADEVFATEGTSAAMALLRTDTAFLELFAFGSPTPAIRPAASPGVAALAWAVPDVAAVRARLGLGADEQVRCPDGTPVELRAADGGPTGLVGVTVRVPDPARHLLATVPGPVPVTVVGGADAHAARPVDLGVNHLCLDVAGIAAVRAGLDGVLWHHDVTESSGGKAAVCYGTTYDGVLVEISESRSPDAFLARRRLKHPGVLGPAGSQQQT</sequence>
<protein>
    <submittedName>
        <fullName evidence="3">VOC family protein</fullName>
    </submittedName>
</protein>
<dbReference type="InterPro" id="IPR037523">
    <property type="entry name" value="VOC_core"/>
</dbReference>
<dbReference type="InterPro" id="IPR029068">
    <property type="entry name" value="Glyas_Bleomycin-R_OHBP_Dase"/>
</dbReference>
<evidence type="ECO:0000313" key="4">
    <source>
        <dbReference type="Proteomes" id="UP001316184"/>
    </source>
</evidence>
<dbReference type="EMBL" id="CP102173">
    <property type="protein sequence ID" value="UUP15204.1"/>
    <property type="molecule type" value="Genomic_DNA"/>
</dbReference>
<evidence type="ECO:0000313" key="3">
    <source>
        <dbReference type="EMBL" id="UUP15204.1"/>
    </source>
</evidence>
<dbReference type="Pfam" id="PF00903">
    <property type="entry name" value="Glyoxalase"/>
    <property type="match status" value="1"/>
</dbReference>
<keyword evidence="4" id="KW-1185">Reference proteome</keyword>
<name>A0ABY5MDA8_9ACTN</name>
<dbReference type="RefSeq" id="WP_232399258.1">
    <property type="nucleotide sequence ID" value="NZ_CP102173.1"/>
</dbReference>
<dbReference type="PROSITE" id="PS51819">
    <property type="entry name" value="VOC"/>
    <property type="match status" value="1"/>
</dbReference>
<dbReference type="Gene3D" id="3.10.180.10">
    <property type="entry name" value="2,3-Dihydroxybiphenyl 1,2-Dioxygenase, domain 1"/>
    <property type="match status" value="1"/>
</dbReference>
<keyword evidence="1" id="KW-0479">Metal-binding</keyword>
<proteinExistence type="predicted"/>